<dbReference type="OrthoDB" id="2913095at2759"/>
<gene>
    <name evidence="2" type="ORF">PV07_00888</name>
</gene>
<dbReference type="VEuPathDB" id="FungiDB:PV07_00888"/>
<evidence type="ECO:0000313" key="2">
    <source>
        <dbReference type="EMBL" id="KIW34089.1"/>
    </source>
</evidence>
<dbReference type="InterPro" id="IPR011990">
    <property type="entry name" value="TPR-like_helical_dom_sf"/>
</dbReference>
<name>A0A0D2DEI3_9EURO</name>
<dbReference type="AlphaFoldDB" id="A0A0D2DEI3"/>
<dbReference type="GeneID" id="27340082"/>
<sequence length="1250" mass="141145">MDTGRRNAALLHLGLQGTDGQTARRNTVYSERLSASAPTKSAYVPPIEAMIGETTSRTKTIAALMQSGGPDQTPIHAALRVMASQVSRQSTTYAKTLRENLEPGQLTGDLLEFWTRLKFEDFPAPPHSVLYLFFDNLHRLQGDFRELSDFLRSVAQGRCRTRTGDNNLCLKVILTGKEDAWNKLEVEMPKLNVAELNLPLLRDFIVTQMRMLKILQDKGEEYALCKERLIQQILKSARGSFVTAMLGTKIAQDAVDEDLDADELLQRINDEANTSPPSEGASILRELAGKLSVLHQEQLIECLIWAFYGEHAVNLALLESALFLQHQRQSLEPLRRKINTRFERALKVLAGGLVVPSKEVEEYIHECSIASEPETKPSKSGVHMKAEHGEDLEVHKQLLTNSKGALADGTSGSTGRAPEIGESRAVSLNFSQTNAHFTICMRCLKALNDDTVRDKARPLIEYAATALPYHLRLLSEKENISKLCPSERRTIAQGLIEFLSDYDCVNSAWLIQPFSGSEWLRETKTVVAIRGLLTHDLILHELEPRDRRWALKNTQHVDGKPPYFLGRMATIAASQWLEDHGPDQAPAHECFDFVDMYLDIFEPPALLSEFNGRDNGRGPSGSSKLSSISRSRSSPPALLTSQHQTSPPKQGAMDAKSKSSTQATGSSIRKDSERRSKYFITHFMGAEVNQEIRETEKLKDHKPSPKQRVERAKEWALYHLDIDLDDFVFRRLSNTIFRYDKASAIGYLQIAQSCDKSQDRFGTTVELASAYYLSFQFQKAFDTVGPIIDELQNQRKNNLLTRATEAHLCVALLVRSHCFFMMEKQKDAIELMEESLQICPSQSAVRYQLVIQLCCTGEPQDAQRAREIFTEWIMLADSNVDNGPGPYFLAVAHKNPVLLAGLILSAKDPDMHDLVMGVLRECVHEAIVSENLDDQRLLQFLQGLGYRSSTDEEEKALAVELWQSSVARSRKVGPAEDFIACWSSHLAAQFCVDKALEDFRRPRDWSEQQKKTLLAALDGKVRNLLLPKHETMGVYYTPMAFVAAFAKLLGLKEESQKILKEDMANALEILSDNDAENDQAGLEQLFEILRCCGDFEGASSAWSFFDRRPKNAESQTLGTESESRTTYHYRTMCDNCGDDMKSCERKEIWRCNYCPDQAFCGDCMDVVKATSKGFFDCGQHHDFTLFQHFDYDEEEIRNSNVRVDWKLDRGPDGRGQRREGGRIVDLRKWVEILRKDWDIPETSLGGRVQK</sequence>
<evidence type="ECO:0000313" key="3">
    <source>
        <dbReference type="Proteomes" id="UP000054466"/>
    </source>
</evidence>
<protein>
    <submittedName>
        <fullName evidence="2">Uncharacterized protein</fullName>
    </submittedName>
</protein>
<dbReference type="PANTHER" id="PTHR10039:SF17">
    <property type="entry name" value="FUNGAL STAND N-TERMINAL GOODBYE DOMAIN-CONTAINING PROTEIN-RELATED"/>
    <property type="match status" value="1"/>
</dbReference>
<proteinExistence type="predicted"/>
<feature type="compositionally biased region" description="Polar residues" evidence="1">
    <location>
        <begin position="658"/>
        <end position="667"/>
    </location>
</feature>
<evidence type="ECO:0000256" key="1">
    <source>
        <dbReference type="SAM" id="MobiDB-lite"/>
    </source>
</evidence>
<dbReference type="SUPFAM" id="SSF48452">
    <property type="entry name" value="TPR-like"/>
    <property type="match status" value="1"/>
</dbReference>
<accession>A0A0D2DEI3</accession>
<dbReference type="HOGENOM" id="CLU_265818_0_0_1"/>
<feature type="compositionally biased region" description="Low complexity" evidence="1">
    <location>
        <begin position="620"/>
        <end position="641"/>
    </location>
</feature>
<dbReference type="EMBL" id="KN847040">
    <property type="protein sequence ID" value="KIW34089.1"/>
    <property type="molecule type" value="Genomic_DNA"/>
</dbReference>
<dbReference type="RefSeq" id="XP_016254305.1">
    <property type="nucleotide sequence ID" value="XM_016387377.1"/>
</dbReference>
<organism evidence="2 3">
    <name type="scientific">Cladophialophora immunda</name>
    <dbReference type="NCBI Taxonomy" id="569365"/>
    <lineage>
        <taxon>Eukaryota</taxon>
        <taxon>Fungi</taxon>
        <taxon>Dikarya</taxon>
        <taxon>Ascomycota</taxon>
        <taxon>Pezizomycotina</taxon>
        <taxon>Eurotiomycetes</taxon>
        <taxon>Chaetothyriomycetidae</taxon>
        <taxon>Chaetothyriales</taxon>
        <taxon>Herpotrichiellaceae</taxon>
        <taxon>Cladophialophora</taxon>
    </lineage>
</organism>
<keyword evidence="3" id="KW-1185">Reference proteome</keyword>
<feature type="region of interest" description="Disordered" evidence="1">
    <location>
        <begin position="609"/>
        <end position="671"/>
    </location>
</feature>
<dbReference type="Proteomes" id="UP000054466">
    <property type="component" value="Unassembled WGS sequence"/>
</dbReference>
<dbReference type="PANTHER" id="PTHR10039">
    <property type="entry name" value="AMELOGENIN"/>
    <property type="match status" value="1"/>
</dbReference>
<reference evidence="2 3" key="1">
    <citation type="submission" date="2015-01" db="EMBL/GenBank/DDBJ databases">
        <title>The Genome Sequence of Cladophialophora immunda CBS83496.</title>
        <authorList>
            <consortium name="The Broad Institute Genomics Platform"/>
            <person name="Cuomo C."/>
            <person name="de Hoog S."/>
            <person name="Gorbushina A."/>
            <person name="Stielow B."/>
            <person name="Teixiera M."/>
            <person name="Abouelleil A."/>
            <person name="Chapman S.B."/>
            <person name="Priest M."/>
            <person name="Young S.K."/>
            <person name="Wortman J."/>
            <person name="Nusbaum C."/>
            <person name="Birren B."/>
        </authorList>
    </citation>
    <scope>NUCLEOTIDE SEQUENCE [LARGE SCALE GENOMIC DNA]</scope>
    <source>
        <strain evidence="2 3">CBS 83496</strain>
    </source>
</reference>